<gene>
    <name evidence="2" type="ORF">AO498_06040</name>
</gene>
<evidence type="ECO:0000259" key="1">
    <source>
        <dbReference type="Pfam" id="PF06983"/>
    </source>
</evidence>
<dbReference type="Proteomes" id="UP000073816">
    <property type="component" value="Chromosome"/>
</dbReference>
<protein>
    <submittedName>
        <fullName evidence="2">Glyoxalase</fullName>
    </submittedName>
</protein>
<dbReference type="RefSeq" id="WP_067544760.1">
    <property type="nucleotide sequence ID" value="NZ_CP012836.1"/>
</dbReference>
<dbReference type="AlphaFoldDB" id="A0A142ELG0"/>
<dbReference type="CDD" id="cd06588">
    <property type="entry name" value="PhnB_like"/>
    <property type="match status" value="1"/>
</dbReference>
<dbReference type="PANTHER" id="PTHR33990">
    <property type="entry name" value="PROTEIN YJDN-RELATED"/>
    <property type="match status" value="1"/>
</dbReference>
<dbReference type="Pfam" id="PF06983">
    <property type="entry name" value="3-dmu-9_3-mt"/>
    <property type="match status" value="1"/>
</dbReference>
<dbReference type="EMBL" id="CP012836">
    <property type="protein sequence ID" value="AMQ55965.1"/>
    <property type="molecule type" value="Genomic_DNA"/>
</dbReference>
<dbReference type="PATRIC" id="fig|1727163.4.peg.1257"/>
<feature type="domain" description="PhnB-like" evidence="1">
    <location>
        <begin position="3"/>
        <end position="134"/>
    </location>
</feature>
<reference evidence="3" key="1">
    <citation type="submission" date="2015-09" db="EMBL/GenBank/DDBJ databases">
        <title>Complete sequence of Algoriphagus sp. M8-2.</title>
        <authorList>
            <person name="Shintani M."/>
        </authorList>
    </citation>
    <scope>NUCLEOTIDE SEQUENCE [LARGE SCALE GENOMIC DNA]</scope>
    <source>
        <strain evidence="3">M8-2</strain>
    </source>
</reference>
<keyword evidence="3" id="KW-1185">Reference proteome</keyword>
<dbReference type="InterPro" id="IPR028973">
    <property type="entry name" value="PhnB-like"/>
</dbReference>
<proteinExistence type="predicted"/>
<accession>A0A142ELG0</accession>
<dbReference type="Gene3D" id="3.10.180.10">
    <property type="entry name" value="2,3-Dihydroxybiphenyl 1,2-Dioxygenase, domain 1"/>
    <property type="match status" value="1"/>
</dbReference>
<dbReference type="InterPro" id="IPR029068">
    <property type="entry name" value="Glyas_Bleomycin-R_OHBP_Dase"/>
</dbReference>
<organism evidence="2 3">
    <name type="scientific">Algoriphagus sanaruensis</name>
    <dbReference type="NCBI Taxonomy" id="1727163"/>
    <lineage>
        <taxon>Bacteria</taxon>
        <taxon>Pseudomonadati</taxon>
        <taxon>Bacteroidota</taxon>
        <taxon>Cytophagia</taxon>
        <taxon>Cytophagales</taxon>
        <taxon>Cyclobacteriaceae</taxon>
        <taxon>Algoriphagus</taxon>
    </lineage>
</organism>
<dbReference type="KEGG" id="alm:AO498_06040"/>
<sequence>MNIYPYLNFDGKAEEAMLFYQAILGGQFEGPIGYFGEIPGMELPEDEKTRVMHASLRINDQVKIMASDTSPSMGHRWIKGNHNYISINADSKEEGERVFKGLSEGGKMEMEFQKTFWGAYFGSFEDKFGIGWMVNYDLKPGEE</sequence>
<dbReference type="PANTHER" id="PTHR33990:SF1">
    <property type="entry name" value="PROTEIN YJDN"/>
    <property type="match status" value="1"/>
</dbReference>
<evidence type="ECO:0000313" key="2">
    <source>
        <dbReference type="EMBL" id="AMQ55965.1"/>
    </source>
</evidence>
<dbReference type="SUPFAM" id="SSF54593">
    <property type="entry name" value="Glyoxalase/Bleomycin resistance protein/Dihydroxybiphenyl dioxygenase"/>
    <property type="match status" value="1"/>
</dbReference>
<dbReference type="OrthoDB" id="9795306at2"/>
<evidence type="ECO:0000313" key="3">
    <source>
        <dbReference type="Proteomes" id="UP000073816"/>
    </source>
</evidence>
<reference evidence="2 3" key="2">
    <citation type="journal article" date="2016" name="Genome Announc.">
        <title>Complete Genome Sequence of Algoriphagus sp. Strain M8-2, Isolated from a Brackish Lake.</title>
        <authorList>
            <person name="Muraguchi Y."/>
            <person name="Kushimoto K."/>
            <person name="Ohtsubo Y."/>
            <person name="Suzuki T."/>
            <person name="Dohra H."/>
            <person name="Kimbara K."/>
            <person name="Shintani M."/>
        </authorList>
    </citation>
    <scope>NUCLEOTIDE SEQUENCE [LARGE SCALE GENOMIC DNA]</scope>
    <source>
        <strain evidence="2 3">M8-2</strain>
    </source>
</reference>
<dbReference type="STRING" id="1727163.AO498_06040"/>
<name>A0A142ELG0_9BACT</name>